<dbReference type="EMBL" id="GBRH01220768">
    <property type="protein sequence ID" value="JAD77127.1"/>
    <property type="molecule type" value="Transcribed_RNA"/>
</dbReference>
<name>A0A0A9D084_ARUDO</name>
<evidence type="ECO:0000256" key="1">
    <source>
        <dbReference type="SAM" id="MobiDB-lite"/>
    </source>
</evidence>
<feature type="region of interest" description="Disordered" evidence="1">
    <location>
        <begin position="1"/>
        <end position="45"/>
    </location>
</feature>
<reference evidence="2" key="1">
    <citation type="submission" date="2014-09" db="EMBL/GenBank/DDBJ databases">
        <authorList>
            <person name="Magalhaes I.L.F."/>
            <person name="Oliveira U."/>
            <person name="Santos F.R."/>
            <person name="Vidigal T.H.D.A."/>
            <person name="Brescovit A.D."/>
            <person name="Santos A.J."/>
        </authorList>
    </citation>
    <scope>NUCLEOTIDE SEQUENCE</scope>
    <source>
        <tissue evidence="2">Shoot tissue taken approximately 20 cm above the soil surface</tissue>
    </source>
</reference>
<feature type="compositionally biased region" description="Acidic residues" evidence="1">
    <location>
        <begin position="35"/>
        <end position="45"/>
    </location>
</feature>
<organism evidence="2">
    <name type="scientific">Arundo donax</name>
    <name type="common">Giant reed</name>
    <name type="synonym">Donax arundinaceus</name>
    <dbReference type="NCBI Taxonomy" id="35708"/>
    <lineage>
        <taxon>Eukaryota</taxon>
        <taxon>Viridiplantae</taxon>
        <taxon>Streptophyta</taxon>
        <taxon>Embryophyta</taxon>
        <taxon>Tracheophyta</taxon>
        <taxon>Spermatophyta</taxon>
        <taxon>Magnoliopsida</taxon>
        <taxon>Liliopsida</taxon>
        <taxon>Poales</taxon>
        <taxon>Poaceae</taxon>
        <taxon>PACMAD clade</taxon>
        <taxon>Arundinoideae</taxon>
        <taxon>Arundineae</taxon>
        <taxon>Arundo</taxon>
    </lineage>
</organism>
<reference evidence="2" key="2">
    <citation type="journal article" date="2015" name="Data Brief">
        <title>Shoot transcriptome of the giant reed, Arundo donax.</title>
        <authorList>
            <person name="Barrero R.A."/>
            <person name="Guerrero F.D."/>
            <person name="Moolhuijzen P."/>
            <person name="Goolsby J.A."/>
            <person name="Tidwell J."/>
            <person name="Bellgard S.E."/>
            <person name="Bellgard M.I."/>
        </authorList>
    </citation>
    <scope>NUCLEOTIDE SEQUENCE</scope>
    <source>
        <tissue evidence="2">Shoot tissue taken approximately 20 cm above the soil surface</tissue>
    </source>
</reference>
<evidence type="ECO:0000313" key="2">
    <source>
        <dbReference type="EMBL" id="JAD77127.1"/>
    </source>
</evidence>
<sequence>MVVPRRPVLDGLEPKLVQGQPRRRHGDPSVGVAAEDPDPEPAGDELADYGQCGEGSVVPLADRIAAVRPVVADPGHVGVQRRLDVGPVEIDLGVLLGAGIVACRLHDPPMVFGEDPGGGAVDGDLPVAAARRRRRAGVGADGGVEAVHVDEAVHSEVLVQRGVTRVRHVGHAEVAVGLDVAVYPVGEHGVIPGVLDHARLVRLVVHQRVPDHEPLEVDVVRPGGRLVAVEDLL</sequence>
<proteinExistence type="predicted"/>
<protein>
    <submittedName>
        <fullName evidence="2">Uncharacterized protein</fullName>
    </submittedName>
</protein>
<accession>A0A0A9D084</accession>
<dbReference type="AlphaFoldDB" id="A0A0A9D084"/>